<evidence type="ECO:0000313" key="1">
    <source>
        <dbReference type="EMBL" id="GME73228.1"/>
    </source>
</evidence>
<evidence type="ECO:0000313" key="2">
    <source>
        <dbReference type="Proteomes" id="UP001165064"/>
    </source>
</evidence>
<name>A0ACB5SUA5_AMBMO</name>
<accession>A0ACB5SUA5</accession>
<gene>
    <name evidence="1" type="ORF">Amon02_000130900</name>
</gene>
<proteinExistence type="predicted"/>
<reference evidence="1" key="1">
    <citation type="submission" date="2023-04" db="EMBL/GenBank/DDBJ databases">
        <title>Ambrosiozyma monospora NBRC 10751.</title>
        <authorList>
            <person name="Ichikawa N."/>
            <person name="Sato H."/>
            <person name="Tonouchi N."/>
        </authorList>
    </citation>
    <scope>NUCLEOTIDE SEQUENCE</scope>
    <source>
        <strain evidence="1">NBRC 10751</strain>
    </source>
</reference>
<sequence>MYASTIFTIASALLFSFASVKASPIPQPTETVATADSTTPTTVTEYINITLGPSETPKFPPFTYTFDQDPASVTEVVVGYVDQPLAFAEVTVTEASTTYTTVVPTTV</sequence>
<dbReference type="Proteomes" id="UP001165064">
    <property type="component" value="Unassembled WGS sequence"/>
</dbReference>
<protein>
    <submittedName>
        <fullName evidence="1">Unnamed protein product</fullName>
    </submittedName>
</protein>
<organism evidence="1 2">
    <name type="scientific">Ambrosiozyma monospora</name>
    <name type="common">Yeast</name>
    <name type="synonym">Endomycopsis monosporus</name>
    <dbReference type="NCBI Taxonomy" id="43982"/>
    <lineage>
        <taxon>Eukaryota</taxon>
        <taxon>Fungi</taxon>
        <taxon>Dikarya</taxon>
        <taxon>Ascomycota</taxon>
        <taxon>Saccharomycotina</taxon>
        <taxon>Pichiomycetes</taxon>
        <taxon>Pichiales</taxon>
        <taxon>Pichiaceae</taxon>
        <taxon>Ambrosiozyma</taxon>
    </lineage>
</organism>
<keyword evidence="2" id="KW-1185">Reference proteome</keyword>
<dbReference type="EMBL" id="BSXS01000627">
    <property type="protein sequence ID" value="GME73228.1"/>
    <property type="molecule type" value="Genomic_DNA"/>
</dbReference>
<comment type="caution">
    <text evidence="1">The sequence shown here is derived from an EMBL/GenBank/DDBJ whole genome shotgun (WGS) entry which is preliminary data.</text>
</comment>